<gene>
    <name evidence="3" type="ORF">POVCU1_037650</name>
    <name evidence="2" type="ORF">POVCU2_0040760</name>
</gene>
<feature type="transmembrane region" description="Helical" evidence="1">
    <location>
        <begin position="42"/>
        <end position="60"/>
    </location>
</feature>
<reference evidence="3" key="2">
    <citation type="submission" date="2016-05" db="EMBL/GenBank/DDBJ databases">
        <authorList>
            <person name="Lavstsen T."/>
            <person name="Jespersen J.S."/>
        </authorList>
    </citation>
    <scope>NUCLEOTIDE SEQUENCE [LARGE SCALE GENOMIC DNA]</scope>
</reference>
<dbReference type="EMBL" id="FLQV01000693">
    <property type="protein sequence ID" value="SBS97369.1"/>
    <property type="molecule type" value="Genomic_DNA"/>
</dbReference>
<name>A0A1A8WYC9_PLAOA</name>
<reference evidence="4 5" key="1">
    <citation type="submission" date="2016-05" db="EMBL/GenBank/DDBJ databases">
        <authorList>
            <person name="Naeem Raeece"/>
        </authorList>
    </citation>
    <scope>NUCLEOTIDE SEQUENCE [LARGE SCALE GENOMIC DNA]</scope>
</reference>
<proteinExistence type="predicted"/>
<sequence>MEDKKINMTEHQWRIFEYNMSKWMIENKYILDKDEKKKFYKCANYSIGTGMINGSLVYLFCKRNKKYFSPISRFFLTFSVGVYTSMVVNKIFRRKAYTEILTEKTTMTNKAKEVMIDVLNINDNKKLPPNEVDKIGKSASTLNRSEYISLGDGDIQSNGDSNWNDDTNVSVFPDLNEVITNEQENELNRYKYVEDMLHCNCTTGHLLLCADENIKNMIKALEKYS</sequence>
<dbReference type="Proteomes" id="UP000078546">
    <property type="component" value="Unassembled WGS sequence"/>
</dbReference>
<protein>
    <submittedName>
        <fullName evidence="3">Uncharacterized protein</fullName>
    </submittedName>
</protein>
<accession>A0A1A8WYC9</accession>
<evidence type="ECO:0000313" key="4">
    <source>
        <dbReference type="Proteomes" id="UP000078546"/>
    </source>
</evidence>
<evidence type="ECO:0000313" key="2">
    <source>
        <dbReference type="EMBL" id="SBS87081.1"/>
    </source>
</evidence>
<dbReference type="AlphaFoldDB" id="A0A1A8WYC9"/>
<organism evidence="3 4">
    <name type="scientific">Plasmodium ovale curtisi</name>
    <dbReference type="NCBI Taxonomy" id="864141"/>
    <lineage>
        <taxon>Eukaryota</taxon>
        <taxon>Sar</taxon>
        <taxon>Alveolata</taxon>
        <taxon>Apicomplexa</taxon>
        <taxon>Aconoidasida</taxon>
        <taxon>Haemosporida</taxon>
        <taxon>Plasmodiidae</taxon>
        <taxon>Plasmodium</taxon>
        <taxon>Plasmodium (Plasmodium)</taxon>
    </lineage>
</organism>
<dbReference type="Proteomes" id="UP000078560">
    <property type="component" value="Unassembled WGS sequence"/>
</dbReference>
<evidence type="ECO:0000256" key="1">
    <source>
        <dbReference type="SAM" id="Phobius"/>
    </source>
</evidence>
<dbReference type="EMBL" id="FLQU01000541">
    <property type="protein sequence ID" value="SBS87081.1"/>
    <property type="molecule type" value="Genomic_DNA"/>
</dbReference>
<evidence type="ECO:0000313" key="5">
    <source>
        <dbReference type="Proteomes" id="UP000078560"/>
    </source>
</evidence>
<feature type="transmembrane region" description="Helical" evidence="1">
    <location>
        <begin position="72"/>
        <end position="92"/>
    </location>
</feature>
<keyword evidence="1" id="KW-0472">Membrane</keyword>
<evidence type="ECO:0000313" key="3">
    <source>
        <dbReference type="EMBL" id="SBS97369.1"/>
    </source>
</evidence>
<keyword evidence="1" id="KW-0812">Transmembrane</keyword>
<keyword evidence="1" id="KW-1133">Transmembrane helix</keyword>